<dbReference type="Gene3D" id="4.10.400.10">
    <property type="entry name" value="Low-density Lipoprotein Receptor"/>
    <property type="match status" value="1"/>
</dbReference>
<dbReference type="GO" id="GO:0043235">
    <property type="term" value="C:receptor complex"/>
    <property type="evidence" value="ECO:0007669"/>
    <property type="project" value="TreeGrafter"/>
</dbReference>
<proteinExistence type="predicted"/>
<keyword evidence="7" id="KW-0675">Receptor</keyword>
<gene>
    <name evidence="11" type="ORF">Cfor_04049</name>
</gene>
<comment type="caution">
    <text evidence="11">The sequence shown here is derived from an EMBL/GenBank/DDBJ whole genome shotgun (WGS) entry which is preliminary data.</text>
</comment>
<dbReference type="InterPro" id="IPR002172">
    <property type="entry name" value="LDrepeatLR_classA_rpt"/>
</dbReference>
<dbReference type="InterPro" id="IPR036055">
    <property type="entry name" value="LDL_receptor-like_sf"/>
</dbReference>
<dbReference type="InterPro" id="IPR023415">
    <property type="entry name" value="LDLR_class-A_CS"/>
</dbReference>
<keyword evidence="12" id="KW-1185">Reference proteome</keyword>
<feature type="disulfide bond" evidence="9">
    <location>
        <begin position="134"/>
        <end position="152"/>
    </location>
</feature>
<dbReference type="EMBL" id="BLKM01000267">
    <property type="protein sequence ID" value="GFG30954.1"/>
    <property type="molecule type" value="Genomic_DNA"/>
</dbReference>
<sequence>MVCGTDISLAVYNVEVSDGGKCCKLEAAHARFGLVMFKHCSHVGGVDGHVCVMFIVLRGFELQHDDMTDQKDMNRVLHNESYNVVNIVIQNLQESDSGDYMCQAINDDEAQTQFQQAVLVIVKNKKCGAQFFQCSNGACIMKRYVCDGHHDCKGGEDESEGECGSNPCENKIYCDNQRCIPIDWCCDTFRDSNCTVKVLPPCCLQLPNSFMDHDVIYMEDPPFQGVSDVGFVQTTVYTIVGCAVAFLFIVMILIIAICRVRMKRSSLVARSPGARSGFTHAGNRAAHRHHHGLQNMPLYDVDILLNHTSYPPASSVSPWSGSLVTLNINNGVQFVGRPVDPPPYCEVVSTPPRDGPPPPYASLENVAYANPEARLVAHDGVEPSERDSLLSSAREVVALEDADLRGNAECLGTLAPSMLNAGRVSLSSQQPMQEVDINSQVGSAVSLTVNSDMSRLNIISSSENGETGGELIVENGVDVNSCENSVILQKAPDIGVTDKSSANMSDVYDQDDSAPVSKICCSTQNENNFIVFCNSQEDPLQCLHDTFIDISASAGEFNPLVVVTASDMARVKGVDTAAPIVTLGNNTRTQVNQGED</sequence>
<evidence type="ECO:0000256" key="3">
    <source>
        <dbReference type="ARBA" id="ARBA00022737"/>
    </source>
</evidence>
<dbReference type="AlphaFoldDB" id="A0A6L2PEQ8"/>
<dbReference type="Gene3D" id="2.60.40.10">
    <property type="entry name" value="Immunoglobulins"/>
    <property type="match status" value="1"/>
</dbReference>
<keyword evidence="6 9" id="KW-1015">Disulfide bond</keyword>
<evidence type="ECO:0000256" key="2">
    <source>
        <dbReference type="ARBA" id="ARBA00022692"/>
    </source>
</evidence>
<feature type="transmembrane region" description="Helical" evidence="10">
    <location>
        <begin position="236"/>
        <end position="258"/>
    </location>
</feature>
<protein>
    <recommendedName>
        <fullName evidence="13">Ig-like domain-containing protein</fullName>
    </recommendedName>
</protein>
<comment type="subcellular location">
    <subcellularLocation>
        <location evidence="1">Membrane</location>
        <topology evidence="1">Single-pass membrane protein</topology>
    </subcellularLocation>
</comment>
<evidence type="ECO:0000256" key="4">
    <source>
        <dbReference type="ARBA" id="ARBA00022989"/>
    </source>
</evidence>
<keyword evidence="3" id="KW-0677">Repeat</keyword>
<dbReference type="PROSITE" id="PS50068">
    <property type="entry name" value="LDLRA_2"/>
    <property type="match status" value="1"/>
</dbReference>
<dbReference type="GO" id="GO:0005886">
    <property type="term" value="C:plasma membrane"/>
    <property type="evidence" value="ECO:0007669"/>
    <property type="project" value="TreeGrafter"/>
</dbReference>
<evidence type="ECO:0000256" key="7">
    <source>
        <dbReference type="ARBA" id="ARBA00023170"/>
    </source>
</evidence>
<evidence type="ECO:0008006" key="13">
    <source>
        <dbReference type="Google" id="ProtNLM"/>
    </source>
</evidence>
<dbReference type="CDD" id="cd00096">
    <property type="entry name" value="Ig"/>
    <property type="match status" value="1"/>
</dbReference>
<dbReference type="PROSITE" id="PS01209">
    <property type="entry name" value="LDLRA_1"/>
    <property type="match status" value="1"/>
</dbReference>
<evidence type="ECO:0000256" key="8">
    <source>
        <dbReference type="ARBA" id="ARBA00023180"/>
    </source>
</evidence>
<evidence type="ECO:0000256" key="10">
    <source>
        <dbReference type="SAM" id="Phobius"/>
    </source>
</evidence>
<dbReference type="InterPro" id="IPR051221">
    <property type="entry name" value="LDLR-related"/>
</dbReference>
<evidence type="ECO:0000256" key="5">
    <source>
        <dbReference type="ARBA" id="ARBA00023136"/>
    </source>
</evidence>
<dbReference type="SUPFAM" id="SSF48726">
    <property type="entry name" value="Immunoglobulin"/>
    <property type="match status" value="1"/>
</dbReference>
<dbReference type="CDD" id="cd00112">
    <property type="entry name" value="LDLa"/>
    <property type="match status" value="1"/>
</dbReference>
<organism evidence="11 12">
    <name type="scientific">Coptotermes formosanus</name>
    <name type="common">Formosan subterranean termite</name>
    <dbReference type="NCBI Taxonomy" id="36987"/>
    <lineage>
        <taxon>Eukaryota</taxon>
        <taxon>Metazoa</taxon>
        <taxon>Ecdysozoa</taxon>
        <taxon>Arthropoda</taxon>
        <taxon>Hexapoda</taxon>
        <taxon>Insecta</taxon>
        <taxon>Pterygota</taxon>
        <taxon>Neoptera</taxon>
        <taxon>Polyneoptera</taxon>
        <taxon>Dictyoptera</taxon>
        <taxon>Blattodea</taxon>
        <taxon>Blattoidea</taxon>
        <taxon>Termitoidae</taxon>
        <taxon>Rhinotermitidae</taxon>
        <taxon>Coptotermes</taxon>
    </lineage>
</organism>
<dbReference type="InterPro" id="IPR013783">
    <property type="entry name" value="Ig-like_fold"/>
</dbReference>
<dbReference type="Pfam" id="PF00057">
    <property type="entry name" value="Ldl_recept_a"/>
    <property type="match status" value="1"/>
</dbReference>
<evidence type="ECO:0000313" key="12">
    <source>
        <dbReference type="Proteomes" id="UP000502823"/>
    </source>
</evidence>
<dbReference type="SMART" id="SM00192">
    <property type="entry name" value="LDLa"/>
    <property type="match status" value="1"/>
</dbReference>
<dbReference type="PANTHER" id="PTHR22722">
    <property type="entry name" value="LOW-DENSITY LIPOPROTEIN RECEPTOR-RELATED PROTEIN 2-RELATED"/>
    <property type="match status" value="1"/>
</dbReference>
<name>A0A6L2PEQ8_COPFO</name>
<keyword evidence="4 10" id="KW-1133">Transmembrane helix</keyword>
<feature type="disulfide bond" evidence="9">
    <location>
        <begin position="127"/>
        <end position="139"/>
    </location>
</feature>
<accession>A0A6L2PEQ8</accession>
<comment type="caution">
    <text evidence="9">Lacks conserved residue(s) required for the propagation of feature annotation.</text>
</comment>
<evidence type="ECO:0000256" key="6">
    <source>
        <dbReference type="ARBA" id="ARBA00023157"/>
    </source>
</evidence>
<evidence type="ECO:0000313" key="11">
    <source>
        <dbReference type="EMBL" id="GFG30954.1"/>
    </source>
</evidence>
<dbReference type="OrthoDB" id="2019384at2759"/>
<reference evidence="12" key="1">
    <citation type="submission" date="2020-01" db="EMBL/GenBank/DDBJ databases">
        <title>Draft genome sequence of the Termite Coptotermes fromosanus.</title>
        <authorList>
            <person name="Itakura S."/>
            <person name="Yosikawa Y."/>
            <person name="Umezawa K."/>
        </authorList>
    </citation>
    <scope>NUCLEOTIDE SEQUENCE [LARGE SCALE GENOMIC DNA]</scope>
</reference>
<dbReference type="SUPFAM" id="SSF57424">
    <property type="entry name" value="LDL receptor-like module"/>
    <property type="match status" value="1"/>
</dbReference>
<evidence type="ECO:0000256" key="9">
    <source>
        <dbReference type="PROSITE-ProRule" id="PRU00124"/>
    </source>
</evidence>
<dbReference type="InterPro" id="IPR036179">
    <property type="entry name" value="Ig-like_dom_sf"/>
</dbReference>
<dbReference type="Proteomes" id="UP000502823">
    <property type="component" value="Unassembled WGS sequence"/>
</dbReference>
<keyword evidence="5 10" id="KW-0472">Membrane</keyword>
<dbReference type="InParanoid" id="A0A6L2PEQ8"/>
<evidence type="ECO:0000256" key="1">
    <source>
        <dbReference type="ARBA" id="ARBA00004167"/>
    </source>
</evidence>
<keyword evidence="8" id="KW-0325">Glycoprotein</keyword>
<keyword evidence="2 10" id="KW-0812">Transmembrane</keyword>